<keyword evidence="2 3" id="KW-0040">ANK repeat</keyword>
<feature type="repeat" description="ANK" evidence="3">
    <location>
        <begin position="275"/>
        <end position="307"/>
    </location>
</feature>
<dbReference type="OrthoDB" id="194358at2759"/>
<dbReference type="Gene3D" id="1.25.40.20">
    <property type="entry name" value="Ankyrin repeat-containing domain"/>
    <property type="match status" value="1"/>
</dbReference>
<organism evidence="4 5">
    <name type="scientific">Xylaria flabelliformis</name>
    <dbReference type="NCBI Taxonomy" id="2512241"/>
    <lineage>
        <taxon>Eukaryota</taxon>
        <taxon>Fungi</taxon>
        <taxon>Dikarya</taxon>
        <taxon>Ascomycota</taxon>
        <taxon>Pezizomycotina</taxon>
        <taxon>Sordariomycetes</taxon>
        <taxon>Xylariomycetidae</taxon>
        <taxon>Xylariales</taxon>
        <taxon>Xylariaceae</taxon>
        <taxon>Xylaria</taxon>
    </lineage>
</organism>
<dbReference type="Proteomes" id="UP000319160">
    <property type="component" value="Unassembled WGS sequence"/>
</dbReference>
<gene>
    <name evidence="4" type="ORF">FHL15_006948</name>
</gene>
<evidence type="ECO:0000256" key="3">
    <source>
        <dbReference type="PROSITE-ProRule" id="PRU00023"/>
    </source>
</evidence>
<dbReference type="Pfam" id="PF00023">
    <property type="entry name" value="Ank"/>
    <property type="match status" value="1"/>
</dbReference>
<keyword evidence="1" id="KW-0677">Repeat</keyword>
<dbReference type="PROSITE" id="PS50088">
    <property type="entry name" value="ANK_REPEAT"/>
    <property type="match status" value="1"/>
</dbReference>
<evidence type="ECO:0000256" key="2">
    <source>
        <dbReference type="ARBA" id="ARBA00023043"/>
    </source>
</evidence>
<evidence type="ECO:0000256" key="1">
    <source>
        <dbReference type="ARBA" id="ARBA00022737"/>
    </source>
</evidence>
<dbReference type="SUPFAM" id="SSF48403">
    <property type="entry name" value="Ankyrin repeat"/>
    <property type="match status" value="1"/>
</dbReference>
<name>A0A553HVU9_9PEZI</name>
<proteinExistence type="predicted"/>
<evidence type="ECO:0000313" key="4">
    <source>
        <dbReference type="EMBL" id="TRX92081.1"/>
    </source>
</evidence>
<dbReference type="EMBL" id="VFLP01000039">
    <property type="protein sequence ID" value="TRX92081.1"/>
    <property type="molecule type" value="Genomic_DNA"/>
</dbReference>
<dbReference type="AlphaFoldDB" id="A0A553HVU9"/>
<dbReference type="SMART" id="SM00248">
    <property type="entry name" value="ANK"/>
    <property type="match status" value="4"/>
</dbReference>
<dbReference type="InterPro" id="IPR050745">
    <property type="entry name" value="Multifunctional_regulatory"/>
</dbReference>
<comment type="caution">
    <text evidence="4">The sequence shown here is derived from an EMBL/GenBank/DDBJ whole genome shotgun (WGS) entry which is preliminary data.</text>
</comment>
<dbReference type="InterPro" id="IPR002110">
    <property type="entry name" value="Ankyrin_rpt"/>
</dbReference>
<evidence type="ECO:0000313" key="5">
    <source>
        <dbReference type="Proteomes" id="UP000319160"/>
    </source>
</evidence>
<reference evidence="5" key="1">
    <citation type="submission" date="2019-06" db="EMBL/GenBank/DDBJ databases">
        <title>Draft genome sequence of the griseofulvin-producing fungus Xylaria cubensis strain G536.</title>
        <authorList>
            <person name="Mead M.E."/>
            <person name="Raja H.A."/>
            <person name="Steenwyk J.L."/>
            <person name="Knowles S.L."/>
            <person name="Oberlies N.H."/>
            <person name="Rokas A."/>
        </authorList>
    </citation>
    <scope>NUCLEOTIDE SEQUENCE [LARGE SCALE GENOMIC DNA]</scope>
    <source>
        <strain evidence="5">G536</strain>
    </source>
</reference>
<dbReference type="PANTHER" id="PTHR24189">
    <property type="entry name" value="MYOTROPHIN"/>
    <property type="match status" value="1"/>
</dbReference>
<sequence>MDLTQLASHSSDPAWEIPRFHSLHTIQPFSTDREGSRDGHDLSERAKVLDHISMEFQRFIAKNAPLNEVEEFTRQWEVTSVDNISIVQPNLLAWFSDTNALRIACANDNQDTIRFLLIKGLSITPSAIVYAALKLRETNDTRILELLLDLGWDINKSLGETRPPLLSSIVDIPNLVLWCLGKGADPSLSSPSGLSIIEQAASIASLDTIKILVERAGSARDGAPVARASYAHALGSKPDRIKVARYLLDQGYSVDTFYRTHKASSGDACEDMMIGSQNALHFAIWSGKEDMVRLLLERGADKTLPTRSVMKTEGKVLSPSELARKSGHMNLVALLQGTDEAALD</sequence>
<dbReference type="STRING" id="2512241.A0A553HVU9"/>
<keyword evidence="5" id="KW-1185">Reference proteome</keyword>
<protein>
    <submittedName>
        <fullName evidence="4">Uncharacterized protein</fullName>
    </submittedName>
</protein>
<dbReference type="InterPro" id="IPR036770">
    <property type="entry name" value="Ankyrin_rpt-contain_sf"/>
</dbReference>
<accession>A0A553HVU9</accession>
<dbReference type="PROSITE" id="PS50297">
    <property type="entry name" value="ANK_REP_REGION"/>
    <property type="match status" value="1"/>
</dbReference>